<evidence type="ECO:0000313" key="2">
    <source>
        <dbReference type="Proteomes" id="UP000233551"/>
    </source>
</evidence>
<dbReference type="AlphaFoldDB" id="A0A2I0JXX4"/>
<evidence type="ECO:0000313" key="1">
    <source>
        <dbReference type="EMBL" id="PKI61184.1"/>
    </source>
</evidence>
<sequence length="281" mass="31348">MLNITLQAPFHEIHPSKVGVLQGKCSSIGIYVIYMLHALYRSCGDGASPASAPGLAIVNMVRGLWLGRPGVWSELMNGDRKHRHRQGGIVYSRTSLARLPPCPGGVLGTELEGSKPCLHQHGALLWSRGRETKESLAALIEEEKKLRDMTDSVVSRFTTFIGFAIAFNLKGNLQDLSSKCQEGTADIVIDRVESSTQGHPWQDSYLTRVVFLERSWKDGASLASAPGLVIVNMTTNGIIYNVLDSKKKTWLIQRYRWRRFQLLWSRGRETKESLAALIEEE</sequence>
<dbReference type="Proteomes" id="UP000233551">
    <property type="component" value="Unassembled WGS sequence"/>
</dbReference>
<comment type="caution">
    <text evidence="1">The sequence shown here is derived from an EMBL/GenBank/DDBJ whole genome shotgun (WGS) entry which is preliminary data.</text>
</comment>
<accession>A0A2I0JXX4</accession>
<name>A0A2I0JXX4_PUNGR</name>
<keyword evidence="2" id="KW-1185">Reference proteome</keyword>
<protein>
    <submittedName>
        <fullName evidence="1">Uncharacterized protein</fullName>
    </submittedName>
</protein>
<reference evidence="1 2" key="1">
    <citation type="submission" date="2017-11" db="EMBL/GenBank/DDBJ databases">
        <title>De-novo sequencing of pomegranate (Punica granatum L.) genome.</title>
        <authorList>
            <person name="Akparov Z."/>
            <person name="Amiraslanov A."/>
            <person name="Hajiyeva S."/>
            <person name="Abbasov M."/>
            <person name="Kaur K."/>
            <person name="Hamwieh A."/>
            <person name="Solovyev V."/>
            <person name="Salamov A."/>
            <person name="Braich B."/>
            <person name="Kosarev P."/>
            <person name="Mahmoud A."/>
            <person name="Hajiyev E."/>
            <person name="Babayeva S."/>
            <person name="Izzatullayeva V."/>
            <person name="Mammadov A."/>
            <person name="Mammadov A."/>
            <person name="Sharifova S."/>
            <person name="Ojaghi J."/>
            <person name="Eynullazada K."/>
            <person name="Bayramov B."/>
            <person name="Abdulazimova A."/>
            <person name="Shahmuradov I."/>
        </authorList>
    </citation>
    <scope>NUCLEOTIDE SEQUENCE [LARGE SCALE GENOMIC DNA]</scope>
    <source>
        <strain evidence="2">cv. AG2017</strain>
        <tissue evidence="1">Leaf</tissue>
    </source>
</reference>
<organism evidence="1 2">
    <name type="scientific">Punica granatum</name>
    <name type="common">Pomegranate</name>
    <dbReference type="NCBI Taxonomy" id="22663"/>
    <lineage>
        <taxon>Eukaryota</taxon>
        <taxon>Viridiplantae</taxon>
        <taxon>Streptophyta</taxon>
        <taxon>Embryophyta</taxon>
        <taxon>Tracheophyta</taxon>
        <taxon>Spermatophyta</taxon>
        <taxon>Magnoliopsida</taxon>
        <taxon>eudicotyledons</taxon>
        <taxon>Gunneridae</taxon>
        <taxon>Pentapetalae</taxon>
        <taxon>rosids</taxon>
        <taxon>malvids</taxon>
        <taxon>Myrtales</taxon>
        <taxon>Lythraceae</taxon>
        <taxon>Punica</taxon>
    </lineage>
</organism>
<proteinExistence type="predicted"/>
<dbReference type="EMBL" id="PGOL01001069">
    <property type="protein sequence ID" value="PKI61184.1"/>
    <property type="molecule type" value="Genomic_DNA"/>
</dbReference>
<gene>
    <name evidence="1" type="ORF">CRG98_018415</name>
</gene>